<name>A0A091DVZ2_FUKDA</name>
<dbReference type="EMBL" id="KN123046">
    <property type="protein sequence ID" value="KFO26976.1"/>
    <property type="molecule type" value="Genomic_DNA"/>
</dbReference>
<feature type="signal peptide" evidence="1">
    <location>
        <begin position="1"/>
        <end position="24"/>
    </location>
</feature>
<dbReference type="AlphaFoldDB" id="A0A091DVZ2"/>
<protein>
    <submittedName>
        <fullName evidence="2">Uncharacterized protein</fullName>
    </submittedName>
</protein>
<organism evidence="2 3">
    <name type="scientific">Fukomys damarensis</name>
    <name type="common">Damaraland mole rat</name>
    <name type="synonym">Cryptomys damarensis</name>
    <dbReference type="NCBI Taxonomy" id="885580"/>
    <lineage>
        <taxon>Eukaryota</taxon>
        <taxon>Metazoa</taxon>
        <taxon>Chordata</taxon>
        <taxon>Craniata</taxon>
        <taxon>Vertebrata</taxon>
        <taxon>Euteleostomi</taxon>
        <taxon>Mammalia</taxon>
        <taxon>Eutheria</taxon>
        <taxon>Euarchontoglires</taxon>
        <taxon>Glires</taxon>
        <taxon>Rodentia</taxon>
        <taxon>Hystricomorpha</taxon>
        <taxon>Bathyergidae</taxon>
        <taxon>Fukomys</taxon>
    </lineage>
</organism>
<keyword evidence="1" id="KW-0732">Signal</keyword>
<sequence>MGGSLSTGLAAAVLSPLLLLPSLAHNPDFTLCPIAARQPQPGGKLASAAPVATL</sequence>
<gene>
    <name evidence="2" type="ORF">H920_11597</name>
</gene>
<evidence type="ECO:0000256" key="1">
    <source>
        <dbReference type="SAM" id="SignalP"/>
    </source>
</evidence>
<dbReference type="Proteomes" id="UP000028990">
    <property type="component" value="Unassembled WGS sequence"/>
</dbReference>
<keyword evidence="3" id="KW-1185">Reference proteome</keyword>
<evidence type="ECO:0000313" key="2">
    <source>
        <dbReference type="EMBL" id="KFO26976.1"/>
    </source>
</evidence>
<reference evidence="2 3" key="1">
    <citation type="submission" date="2013-11" db="EMBL/GenBank/DDBJ databases">
        <title>The Damaraland mole rat (Fukomys damarensis) genome and evolution of African mole rats.</title>
        <authorList>
            <person name="Gladyshev V.N."/>
            <person name="Fang X."/>
        </authorList>
    </citation>
    <scope>NUCLEOTIDE SEQUENCE [LARGE SCALE GENOMIC DNA]</scope>
    <source>
        <tissue evidence="2">Liver</tissue>
    </source>
</reference>
<proteinExistence type="predicted"/>
<evidence type="ECO:0000313" key="3">
    <source>
        <dbReference type="Proteomes" id="UP000028990"/>
    </source>
</evidence>
<accession>A0A091DVZ2</accession>
<feature type="chain" id="PRO_5001873493" evidence="1">
    <location>
        <begin position="25"/>
        <end position="54"/>
    </location>
</feature>